<proteinExistence type="predicted"/>
<dbReference type="InterPro" id="IPR001610">
    <property type="entry name" value="PAC"/>
</dbReference>
<dbReference type="Gene3D" id="3.30.450.20">
    <property type="entry name" value="PAS domain"/>
    <property type="match status" value="3"/>
</dbReference>
<feature type="domain" description="PAC" evidence="4">
    <location>
        <begin position="83"/>
        <end position="135"/>
    </location>
</feature>
<reference evidence="6" key="4">
    <citation type="submission" date="2023-01" db="EMBL/GenBank/DDBJ databases">
        <title>Draft genome sequence of Methylobacterium oxalidis strain NBRC 107715.</title>
        <authorList>
            <person name="Sun Q."/>
            <person name="Mori K."/>
        </authorList>
    </citation>
    <scope>NUCLEOTIDE SEQUENCE</scope>
    <source>
        <strain evidence="6">NBRC 107715</strain>
    </source>
</reference>
<dbReference type="PANTHER" id="PTHR24422:SF10">
    <property type="entry name" value="CHEMOTAXIS PROTEIN METHYLTRANSFERASE 2"/>
    <property type="match status" value="1"/>
</dbReference>
<dbReference type="EMBL" id="BSPK01000111">
    <property type="protein sequence ID" value="GLS67143.1"/>
    <property type="molecule type" value="Genomic_DNA"/>
</dbReference>
<dbReference type="PANTHER" id="PTHR24422">
    <property type="entry name" value="CHEMOTAXIS PROTEIN METHYLTRANSFERASE"/>
    <property type="match status" value="1"/>
</dbReference>
<feature type="domain" description="PAS" evidence="3">
    <location>
        <begin position="30"/>
        <end position="54"/>
    </location>
</feature>
<dbReference type="PROSITE" id="PS50113">
    <property type="entry name" value="PAC"/>
    <property type="match status" value="3"/>
</dbReference>
<name>A0A512J2Y9_9HYPH</name>
<dbReference type="GO" id="GO:0016301">
    <property type="term" value="F:kinase activity"/>
    <property type="evidence" value="ECO:0007669"/>
    <property type="project" value="UniProtKB-KW"/>
</dbReference>
<evidence type="ECO:0000313" key="5">
    <source>
        <dbReference type="EMBL" id="GEP04338.1"/>
    </source>
</evidence>
<dbReference type="RefSeq" id="WP_147025973.1">
    <property type="nucleotide sequence ID" value="NZ_BJZU01000043.1"/>
</dbReference>
<keyword evidence="5" id="KW-0808">Transferase</keyword>
<reference evidence="6" key="1">
    <citation type="journal article" date="2014" name="Int. J. Syst. Evol. Microbiol.">
        <title>Complete genome of a new Firmicutes species belonging to the dominant human colonic microbiota ('Ruminococcus bicirculans') reveals two chromosomes and a selective capacity to utilize plant glucans.</title>
        <authorList>
            <consortium name="NISC Comparative Sequencing Program"/>
            <person name="Wegmann U."/>
            <person name="Louis P."/>
            <person name="Goesmann A."/>
            <person name="Henrissat B."/>
            <person name="Duncan S.H."/>
            <person name="Flint H.J."/>
        </authorList>
    </citation>
    <scope>NUCLEOTIDE SEQUENCE</scope>
    <source>
        <strain evidence="6">NBRC 107715</strain>
    </source>
</reference>
<dbReference type="AlphaFoldDB" id="A0A512J2Y9"/>
<dbReference type="Proteomes" id="UP000321960">
    <property type="component" value="Unassembled WGS sequence"/>
</dbReference>
<dbReference type="SMART" id="SM00086">
    <property type="entry name" value="PAC"/>
    <property type="match status" value="3"/>
</dbReference>
<keyword evidence="5" id="KW-0418">Kinase</keyword>
<dbReference type="InterPro" id="IPR013655">
    <property type="entry name" value="PAS_fold_3"/>
</dbReference>
<comment type="caution">
    <text evidence="5">The sequence shown here is derived from an EMBL/GenBank/DDBJ whole genome shotgun (WGS) entry which is preliminary data.</text>
</comment>
<gene>
    <name evidence="6" type="ORF">GCM10007888_55260</name>
    <name evidence="5" type="ORF">MOX02_23760</name>
</gene>
<keyword evidence="1" id="KW-0807">Transducer</keyword>
<evidence type="ECO:0000259" key="3">
    <source>
        <dbReference type="PROSITE" id="PS50112"/>
    </source>
</evidence>
<evidence type="ECO:0000313" key="7">
    <source>
        <dbReference type="Proteomes" id="UP000321960"/>
    </source>
</evidence>
<dbReference type="GO" id="GO:0006935">
    <property type="term" value="P:chemotaxis"/>
    <property type="evidence" value="ECO:0007669"/>
    <property type="project" value="InterPro"/>
</dbReference>
<feature type="domain" description="Methyl-accepting transducer" evidence="2">
    <location>
        <begin position="364"/>
        <end position="571"/>
    </location>
</feature>
<dbReference type="Gene3D" id="1.10.287.950">
    <property type="entry name" value="Methyl-accepting chemotaxis protein"/>
    <property type="match status" value="1"/>
</dbReference>
<dbReference type="Proteomes" id="UP001156856">
    <property type="component" value="Unassembled WGS sequence"/>
</dbReference>
<dbReference type="SUPFAM" id="SSF58104">
    <property type="entry name" value="Methyl-accepting chemotaxis protein (MCP) signaling domain"/>
    <property type="match status" value="1"/>
</dbReference>
<dbReference type="PRINTS" id="PR00260">
    <property type="entry name" value="CHEMTRNSDUCR"/>
</dbReference>
<dbReference type="SMART" id="SM00091">
    <property type="entry name" value="PAS"/>
    <property type="match status" value="3"/>
</dbReference>
<dbReference type="PROSITE" id="PS50111">
    <property type="entry name" value="CHEMOTAXIS_TRANSDUC_2"/>
    <property type="match status" value="1"/>
</dbReference>
<dbReference type="InterPro" id="IPR004090">
    <property type="entry name" value="Chemotax_Me-accpt_rcpt"/>
</dbReference>
<reference evidence="5 7" key="3">
    <citation type="submission" date="2019-07" db="EMBL/GenBank/DDBJ databases">
        <title>Whole genome shotgun sequence of Methylobacterium oxalidis NBRC 107715.</title>
        <authorList>
            <person name="Hosoyama A."/>
            <person name="Uohara A."/>
            <person name="Ohji S."/>
            <person name="Ichikawa N."/>
        </authorList>
    </citation>
    <scope>NUCLEOTIDE SEQUENCE [LARGE SCALE GENOMIC DNA]</scope>
    <source>
        <strain evidence="5 7">NBRC 107715</strain>
    </source>
</reference>
<evidence type="ECO:0000259" key="2">
    <source>
        <dbReference type="PROSITE" id="PS50111"/>
    </source>
</evidence>
<dbReference type="PROSITE" id="PS50112">
    <property type="entry name" value="PAS"/>
    <property type="match status" value="2"/>
</dbReference>
<accession>A0A512J2Y9</accession>
<evidence type="ECO:0000313" key="8">
    <source>
        <dbReference type="Proteomes" id="UP001156856"/>
    </source>
</evidence>
<feature type="domain" description="PAC" evidence="4">
    <location>
        <begin position="205"/>
        <end position="257"/>
    </location>
</feature>
<sequence length="571" mass="61605">MFGTLKSHTDLKAKLDALSRSLATIEFAPDGTILDANENFLAAMGYARAEVIGQHHRLFMEPAEAASPAYAAFWEALRAGRFQAAEYRRLARGGREVWIQATYNPVLNGSGTVAKVVKFATDVTAQKQRNAEFEGQIAAINKAQAVIHFALDGTILDANENFLAAVGYPIEAVRGQHHRMFVDSAYAASWDYADFWQRLGRGELQAGEYRRLAQGGREIWLQASYNPVFDAAGRPVKVIKYATDVTAQKLHAADVNGQIQAIGRSQAVIAFAVDGTILDANENFLETVGYSLAEIQGQHHRMFVDPEDAAGREYQGFWADLRRGEYRTGVYRRRGRQGREIWLQATYNPIFDMNGKPFKVVKYASDITLSVQARLEATEATRQTLDNVQAVASAAEEMSASVTEISGNMAQSKAAVDDIHHRTLAADRATTQLQDAAQAMDGVVQTISKVAEQINLLALNATIESARAGEAGKGFAVVASEVKALANQTTAATARISDQIVEMQRVSGDVVGLLAAIGGIVATVQSYVTGVASAIEEQSAVTREISSNMQTAAGGVASISRSLDRVALAAG</sequence>
<dbReference type="OrthoDB" id="9765776at2"/>
<dbReference type="Pfam" id="PF08447">
    <property type="entry name" value="PAS_3"/>
    <property type="match status" value="2"/>
</dbReference>
<reference evidence="8" key="2">
    <citation type="journal article" date="2019" name="Int. J. Syst. Evol. Microbiol.">
        <title>The Global Catalogue of Microorganisms (GCM) 10K type strain sequencing project: providing services to taxonomists for standard genome sequencing and annotation.</title>
        <authorList>
            <consortium name="The Broad Institute Genomics Platform"/>
            <consortium name="The Broad Institute Genome Sequencing Center for Infectious Disease"/>
            <person name="Wu L."/>
            <person name="Ma J."/>
        </authorList>
    </citation>
    <scope>NUCLEOTIDE SEQUENCE [LARGE SCALE GENOMIC DNA]</scope>
    <source>
        <strain evidence="8">NBRC 107715</strain>
    </source>
</reference>
<dbReference type="GO" id="GO:0004888">
    <property type="term" value="F:transmembrane signaling receptor activity"/>
    <property type="evidence" value="ECO:0007669"/>
    <property type="project" value="InterPro"/>
</dbReference>
<dbReference type="SMART" id="SM00283">
    <property type="entry name" value="MA"/>
    <property type="match status" value="1"/>
</dbReference>
<dbReference type="InterPro" id="IPR050903">
    <property type="entry name" value="Bact_Chemotaxis_MeTrfase"/>
</dbReference>
<protein>
    <submittedName>
        <fullName evidence="5">Signal transduction histidine kinase</fullName>
    </submittedName>
</protein>
<dbReference type="InterPro" id="IPR035965">
    <property type="entry name" value="PAS-like_dom_sf"/>
</dbReference>
<dbReference type="InterPro" id="IPR013656">
    <property type="entry name" value="PAS_4"/>
</dbReference>
<dbReference type="SUPFAM" id="SSF55785">
    <property type="entry name" value="PYP-like sensor domain (PAS domain)"/>
    <property type="match status" value="3"/>
</dbReference>
<feature type="domain" description="PAC" evidence="4">
    <location>
        <begin position="324"/>
        <end position="379"/>
    </location>
</feature>
<dbReference type="InterPro" id="IPR000700">
    <property type="entry name" value="PAS-assoc_C"/>
</dbReference>
<evidence type="ECO:0000313" key="6">
    <source>
        <dbReference type="EMBL" id="GLS67143.1"/>
    </source>
</evidence>
<dbReference type="InterPro" id="IPR004089">
    <property type="entry name" value="MCPsignal_dom"/>
</dbReference>
<dbReference type="NCBIfam" id="TIGR00229">
    <property type="entry name" value="sensory_box"/>
    <property type="match status" value="3"/>
</dbReference>
<organism evidence="5 7">
    <name type="scientific">Methylobacterium oxalidis</name>
    <dbReference type="NCBI Taxonomy" id="944322"/>
    <lineage>
        <taxon>Bacteria</taxon>
        <taxon>Pseudomonadati</taxon>
        <taxon>Pseudomonadota</taxon>
        <taxon>Alphaproteobacteria</taxon>
        <taxon>Hyphomicrobiales</taxon>
        <taxon>Methylobacteriaceae</taxon>
        <taxon>Methylobacterium</taxon>
    </lineage>
</organism>
<evidence type="ECO:0000259" key="4">
    <source>
        <dbReference type="PROSITE" id="PS50113"/>
    </source>
</evidence>
<feature type="domain" description="PAS" evidence="3">
    <location>
        <begin position="268"/>
        <end position="308"/>
    </location>
</feature>
<dbReference type="Pfam" id="PF00015">
    <property type="entry name" value="MCPsignal"/>
    <property type="match status" value="1"/>
</dbReference>
<keyword evidence="8" id="KW-1185">Reference proteome</keyword>
<dbReference type="GO" id="GO:0016020">
    <property type="term" value="C:membrane"/>
    <property type="evidence" value="ECO:0007669"/>
    <property type="project" value="InterPro"/>
</dbReference>
<dbReference type="GO" id="GO:0007165">
    <property type="term" value="P:signal transduction"/>
    <property type="evidence" value="ECO:0007669"/>
    <property type="project" value="UniProtKB-KW"/>
</dbReference>
<dbReference type="CDD" id="cd00130">
    <property type="entry name" value="PAS"/>
    <property type="match status" value="3"/>
</dbReference>
<dbReference type="EMBL" id="BJZU01000043">
    <property type="protein sequence ID" value="GEP04338.1"/>
    <property type="molecule type" value="Genomic_DNA"/>
</dbReference>
<dbReference type="Pfam" id="PF08448">
    <property type="entry name" value="PAS_4"/>
    <property type="match status" value="1"/>
</dbReference>
<evidence type="ECO:0000256" key="1">
    <source>
        <dbReference type="PROSITE-ProRule" id="PRU00284"/>
    </source>
</evidence>
<dbReference type="InterPro" id="IPR000014">
    <property type="entry name" value="PAS"/>
</dbReference>